<evidence type="ECO:0000256" key="3">
    <source>
        <dbReference type="ARBA" id="ARBA00022989"/>
    </source>
</evidence>
<evidence type="ECO:0000256" key="5">
    <source>
        <dbReference type="SAM" id="MobiDB-lite"/>
    </source>
</evidence>
<feature type="transmembrane region" description="Helical" evidence="6">
    <location>
        <begin position="92"/>
        <end position="109"/>
    </location>
</feature>
<dbReference type="PANTHER" id="PTHR23502">
    <property type="entry name" value="MAJOR FACILITATOR SUPERFAMILY"/>
    <property type="match status" value="1"/>
</dbReference>
<feature type="transmembrane region" description="Helical" evidence="6">
    <location>
        <begin position="160"/>
        <end position="179"/>
    </location>
</feature>
<dbReference type="AlphaFoldDB" id="A0A316W485"/>
<feature type="transmembrane region" description="Helical" evidence="6">
    <location>
        <begin position="501"/>
        <end position="521"/>
    </location>
</feature>
<dbReference type="FunCoup" id="A0A316W485">
    <property type="interactions" value="68"/>
</dbReference>
<dbReference type="Pfam" id="PF07690">
    <property type="entry name" value="MFS_1"/>
    <property type="match status" value="1"/>
</dbReference>
<name>A0A316W485_9BASI</name>
<dbReference type="RefSeq" id="XP_025371897.1">
    <property type="nucleotide sequence ID" value="XM_025511683.1"/>
</dbReference>
<dbReference type="SUPFAM" id="SSF103473">
    <property type="entry name" value="MFS general substrate transporter"/>
    <property type="match status" value="1"/>
</dbReference>
<feature type="compositionally biased region" description="Polar residues" evidence="5">
    <location>
        <begin position="1"/>
        <end position="10"/>
    </location>
</feature>
<dbReference type="Gene3D" id="1.20.1250.20">
    <property type="entry name" value="MFS general substrate transporter like domains"/>
    <property type="match status" value="1"/>
</dbReference>
<dbReference type="GO" id="GO:0005886">
    <property type="term" value="C:plasma membrane"/>
    <property type="evidence" value="ECO:0007669"/>
    <property type="project" value="TreeGrafter"/>
</dbReference>
<dbReference type="EMBL" id="KZ819359">
    <property type="protein sequence ID" value="PWN44737.1"/>
    <property type="molecule type" value="Genomic_DNA"/>
</dbReference>
<dbReference type="OrthoDB" id="9986881at2759"/>
<dbReference type="Proteomes" id="UP000245783">
    <property type="component" value="Unassembled WGS sequence"/>
</dbReference>
<organism evidence="8 9">
    <name type="scientific">Ceraceosorus guamensis</name>
    <dbReference type="NCBI Taxonomy" id="1522189"/>
    <lineage>
        <taxon>Eukaryota</taxon>
        <taxon>Fungi</taxon>
        <taxon>Dikarya</taxon>
        <taxon>Basidiomycota</taxon>
        <taxon>Ustilaginomycotina</taxon>
        <taxon>Exobasidiomycetes</taxon>
        <taxon>Ceraceosorales</taxon>
        <taxon>Ceraceosoraceae</taxon>
        <taxon>Ceraceosorus</taxon>
    </lineage>
</organism>
<feature type="transmembrane region" description="Helical" evidence="6">
    <location>
        <begin position="185"/>
        <end position="207"/>
    </location>
</feature>
<dbReference type="InterPro" id="IPR036259">
    <property type="entry name" value="MFS_trans_sf"/>
</dbReference>
<feature type="domain" description="Major facilitator superfamily (MFS) profile" evidence="7">
    <location>
        <begin position="91"/>
        <end position="536"/>
    </location>
</feature>
<evidence type="ECO:0000256" key="6">
    <source>
        <dbReference type="SAM" id="Phobius"/>
    </source>
</evidence>
<evidence type="ECO:0000256" key="2">
    <source>
        <dbReference type="ARBA" id="ARBA00022692"/>
    </source>
</evidence>
<feature type="transmembrane region" description="Helical" evidence="6">
    <location>
        <begin position="249"/>
        <end position="269"/>
    </location>
</feature>
<proteinExistence type="predicted"/>
<reference evidence="8 9" key="1">
    <citation type="journal article" date="2018" name="Mol. Biol. Evol.">
        <title>Broad Genomic Sampling Reveals a Smut Pathogenic Ancestry of the Fungal Clade Ustilaginomycotina.</title>
        <authorList>
            <person name="Kijpornyongpan T."/>
            <person name="Mondo S.J."/>
            <person name="Barry K."/>
            <person name="Sandor L."/>
            <person name="Lee J."/>
            <person name="Lipzen A."/>
            <person name="Pangilinan J."/>
            <person name="LaButti K."/>
            <person name="Hainaut M."/>
            <person name="Henrissat B."/>
            <person name="Grigoriev I.V."/>
            <person name="Spatafora J.W."/>
            <person name="Aime M.C."/>
        </authorList>
    </citation>
    <scope>NUCLEOTIDE SEQUENCE [LARGE SCALE GENOMIC DNA]</scope>
    <source>
        <strain evidence="8 9">MCA 4658</strain>
    </source>
</reference>
<evidence type="ECO:0000313" key="9">
    <source>
        <dbReference type="Proteomes" id="UP000245783"/>
    </source>
</evidence>
<feature type="transmembrane region" description="Helical" evidence="6">
    <location>
        <begin position="408"/>
        <end position="427"/>
    </location>
</feature>
<dbReference type="PROSITE" id="PS50850">
    <property type="entry name" value="MFS"/>
    <property type="match status" value="1"/>
</dbReference>
<feature type="region of interest" description="Disordered" evidence="5">
    <location>
        <begin position="1"/>
        <end position="49"/>
    </location>
</feature>
<comment type="subcellular location">
    <subcellularLocation>
        <location evidence="1">Membrane</location>
        <topology evidence="1">Multi-pass membrane protein</topology>
    </subcellularLocation>
</comment>
<protein>
    <submittedName>
        <fullName evidence="8">Putative mfs-multidrug-resistance transporter</fullName>
    </submittedName>
</protein>
<keyword evidence="3 6" id="KW-1133">Transmembrane helix</keyword>
<dbReference type="InParanoid" id="A0A316W485"/>
<sequence length="536" mass="59024">MERRQPSTTFHEPPVYRAPGESGAVAASRTFSARTPSRMESAHPFGGDLGQEREELELERFKSQAGKDQVIVHWEGADDPENPQNWSNAYKAYLTIMGALLVLNSTFTSSAPSGIVEPMIAYFQFSSEVATLTISLWVAGYCLGPLIWGPLSERVGRRPVFIISIFAYTCWNIGCALSKNTAQILVFRFLGGTFGAAPLTNSGGVIADVWGPKQRGIALCFFSVAPFAGPAVGPIVSGAIAVTNTDWRWVYWVCAIFSGVCLVITIFTFKETYAPAILKKKAQRIRKETSDDKYKAPLELNPLKPKTLLHDTIAFPFIMLFQEPILIAMGLYLSFVYGLIYLQFESVPIVFVQGHGFNSLVNGLMFIPLFLGGVAGCLFYVFFTNPKYTKLVDEYAAKGQRVPPEKRLDIVCIAAPCLVVSFFWLGWTSYPSISFWAPMMSLSLLGFAVLLIFLGLFNYIIDSYLAKAASALASNTVMRSAFGAGFPLFAAQMYARLGTQWASSLLGFLALLMLPIPFVLVKYGPSIRKLSKHSAE</sequence>
<feature type="transmembrane region" description="Helical" evidence="6">
    <location>
        <begin position="364"/>
        <end position="383"/>
    </location>
</feature>
<keyword evidence="9" id="KW-1185">Reference proteome</keyword>
<feature type="transmembrane region" description="Helical" evidence="6">
    <location>
        <begin position="219"/>
        <end position="243"/>
    </location>
</feature>
<dbReference type="CDD" id="cd17323">
    <property type="entry name" value="MFS_Tpo1_MDR_like"/>
    <property type="match status" value="1"/>
</dbReference>
<dbReference type="PANTHER" id="PTHR23502:SF173">
    <property type="entry name" value="MFS-MULTIDRUG-RESISTANCE TRANSPORTER-RELATED"/>
    <property type="match status" value="1"/>
</dbReference>
<dbReference type="InterPro" id="IPR011701">
    <property type="entry name" value="MFS"/>
</dbReference>
<feature type="transmembrane region" description="Helical" evidence="6">
    <location>
        <begin position="477"/>
        <end position="495"/>
    </location>
</feature>
<evidence type="ECO:0000256" key="1">
    <source>
        <dbReference type="ARBA" id="ARBA00004141"/>
    </source>
</evidence>
<dbReference type="FunFam" id="1.20.1250.20:FF:000011">
    <property type="entry name" value="MFS multidrug transporter, putative"/>
    <property type="match status" value="1"/>
</dbReference>
<accession>A0A316W485</accession>
<feature type="transmembrane region" description="Helical" evidence="6">
    <location>
        <begin position="129"/>
        <end position="148"/>
    </location>
</feature>
<evidence type="ECO:0000313" key="8">
    <source>
        <dbReference type="EMBL" id="PWN44737.1"/>
    </source>
</evidence>
<dbReference type="STRING" id="1522189.A0A316W485"/>
<feature type="transmembrane region" description="Helical" evidence="6">
    <location>
        <begin position="325"/>
        <end position="344"/>
    </location>
</feature>
<dbReference type="InterPro" id="IPR020846">
    <property type="entry name" value="MFS_dom"/>
</dbReference>
<keyword evidence="2 6" id="KW-0812">Transmembrane</keyword>
<evidence type="ECO:0000256" key="4">
    <source>
        <dbReference type="ARBA" id="ARBA00023136"/>
    </source>
</evidence>
<dbReference type="GeneID" id="37033553"/>
<feature type="transmembrane region" description="Helical" evidence="6">
    <location>
        <begin position="433"/>
        <end position="457"/>
    </location>
</feature>
<keyword evidence="4 6" id="KW-0472">Membrane</keyword>
<evidence type="ECO:0000259" key="7">
    <source>
        <dbReference type="PROSITE" id="PS50850"/>
    </source>
</evidence>
<dbReference type="GO" id="GO:0022857">
    <property type="term" value="F:transmembrane transporter activity"/>
    <property type="evidence" value="ECO:0007669"/>
    <property type="project" value="InterPro"/>
</dbReference>
<gene>
    <name evidence="8" type="ORF">IE81DRAFT_286748</name>
</gene>